<sequence length="281" mass="28831">MATRLGQSFDVHGFDVNESRRLLAAREGVSVHESARLAAAEADVVLIAVRNEQQLIDVLFGPVGVVDVLTSEAVVVLTSTVGMAAIPETAMRLDHLGISFVDAPLSGGAVRAAEGDLLILVGGTPQSIGLARSVLDSLSSTLTIVGDRPGDGQALKTVNQLLCGVHIAAAAEALALADALGLKREAALEALELGAAGSFMLSNRGPRMLAAYDANPPEVMSRLDIFVKDLGIVGTATRSLGLAAPVSAAAEQLFLLAKAQGLSAEDDSAVIRAIAPKLNAD</sequence>
<evidence type="ECO:0000256" key="2">
    <source>
        <dbReference type="ARBA" id="ARBA00023002"/>
    </source>
</evidence>
<keyword evidence="2" id="KW-0560">Oxidoreductase</keyword>
<dbReference type="InterPro" id="IPR013328">
    <property type="entry name" value="6PGD_dom2"/>
</dbReference>
<accession>A0ABP8E575</accession>
<dbReference type="Gene3D" id="1.10.1040.10">
    <property type="entry name" value="N-(1-d-carboxylethyl)-l-norvaline Dehydrogenase, domain 2"/>
    <property type="match status" value="1"/>
</dbReference>
<dbReference type="EMBL" id="BAABAU010000004">
    <property type="protein sequence ID" value="GAA4267397.1"/>
    <property type="molecule type" value="Genomic_DNA"/>
</dbReference>
<dbReference type="InterPro" id="IPR008927">
    <property type="entry name" value="6-PGluconate_DH-like_C_sf"/>
</dbReference>
<dbReference type="Gene3D" id="3.40.50.720">
    <property type="entry name" value="NAD(P)-binding Rossmann-like Domain"/>
    <property type="match status" value="1"/>
</dbReference>
<dbReference type="Pfam" id="PF03446">
    <property type="entry name" value="NAD_binding_2"/>
    <property type="match status" value="1"/>
</dbReference>
<dbReference type="SUPFAM" id="SSF48179">
    <property type="entry name" value="6-phosphogluconate dehydrogenase C-terminal domain-like"/>
    <property type="match status" value="1"/>
</dbReference>
<keyword evidence="3" id="KW-0520">NAD</keyword>
<evidence type="ECO:0000313" key="7">
    <source>
        <dbReference type="Proteomes" id="UP001501594"/>
    </source>
</evidence>
<evidence type="ECO:0000259" key="4">
    <source>
        <dbReference type="Pfam" id="PF03446"/>
    </source>
</evidence>
<evidence type="ECO:0000259" key="5">
    <source>
        <dbReference type="Pfam" id="PF14833"/>
    </source>
</evidence>
<gene>
    <name evidence="6" type="ORF">GCM10022256_30090</name>
</gene>
<comment type="caution">
    <text evidence="6">The sequence shown here is derived from an EMBL/GenBank/DDBJ whole genome shotgun (WGS) entry which is preliminary data.</text>
</comment>
<dbReference type="Proteomes" id="UP001501594">
    <property type="component" value="Unassembled WGS sequence"/>
</dbReference>
<comment type="similarity">
    <text evidence="1">Belongs to the HIBADH-related family.</text>
</comment>
<evidence type="ECO:0000313" key="6">
    <source>
        <dbReference type="EMBL" id="GAA4267397.1"/>
    </source>
</evidence>
<proteinExistence type="inferred from homology"/>
<reference evidence="7" key="1">
    <citation type="journal article" date="2019" name="Int. J. Syst. Evol. Microbiol.">
        <title>The Global Catalogue of Microorganisms (GCM) 10K type strain sequencing project: providing services to taxonomists for standard genome sequencing and annotation.</title>
        <authorList>
            <consortium name="The Broad Institute Genomics Platform"/>
            <consortium name="The Broad Institute Genome Sequencing Center for Infectious Disease"/>
            <person name="Wu L."/>
            <person name="Ma J."/>
        </authorList>
    </citation>
    <scope>NUCLEOTIDE SEQUENCE [LARGE SCALE GENOMIC DNA]</scope>
    <source>
        <strain evidence="7">JCM 17442</strain>
    </source>
</reference>
<dbReference type="Pfam" id="PF14833">
    <property type="entry name" value="NAD_binding_11"/>
    <property type="match status" value="1"/>
</dbReference>
<name>A0ABP8E575_9MICO</name>
<dbReference type="PIRSF" id="PIRSF000103">
    <property type="entry name" value="HIBADH"/>
    <property type="match status" value="1"/>
</dbReference>
<evidence type="ECO:0000256" key="1">
    <source>
        <dbReference type="ARBA" id="ARBA00009080"/>
    </source>
</evidence>
<evidence type="ECO:0000256" key="3">
    <source>
        <dbReference type="ARBA" id="ARBA00023027"/>
    </source>
</evidence>
<dbReference type="PANTHER" id="PTHR43060">
    <property type="entry name" value="3-HYDROXYISOBUTYRATE DEHYDROGENASE-LIKE 1, MITOCHONDRIAL-RELATED"/>
    <property type="match status" value="1"/>
</dbReference>
<protein>
    <submittedName>
        <fullName evidence="6">NAD(P)-dependent oxidoreductase</fullName>
    </submittedName>
</protein>
<dbReference type="InterPro" id="IPR029154">
    <property type="entry name" value="HIBADH-like_NADP-bd"/>
</dbReference>
<organism evidence="6 7">
    <name type="scientific">Frondihabitans peucedani</name>
    <dbReference type="NCBI Taxonomy" id="598626"/>
    <lineage>
        <taxon>Bacteria</taxon>
        <taxon>Bacillati</taxon>
        <taxon>Actinomycetota</taxon>
        <taxon>Actinomycetes</taxon>
        <taxon>Micrococcales</taxon>
        <taxon>Microbacteriaceae</taxon>
        <taxon>Frondihabitans</taxon>
    </lineage>
</organism>
<dbReference type="PANTHER" id="PTHR43060:SF17">
    <property type="entry name" value="L-THREONATE DEHYDROGENASE"/>
    <property type="match status" value="1"/>
</dbReference>
<dbReference type="InterPro" id="IPR006115">
    <property type="entry name" value="6PGDH_NADP-bd"/>
</dbReference>
<feature type="domain" description="3-hydroxyisobutyrate dehydrogenase-like NAD-binding" evidence="5">
    <location>
        <begin position="150"/>
        <end position="273"/>
    </location>
</feature>
<dbReference type="SUPFAM" id="SSF51735">
    <property type="entry name" value="NAD(P)-binding Rossmann-fold domains"/>
    <property type="match status" value="1"/>
</dbReference>
<feature type="domain" description="6-phosphogluconate dehydrogenase NADP-binding" evidence="4">
    <location>
        <begin position="7"/>
        <end position="146"/>
    </location>
</feature>
<keyword evidence="7" id="KW-1185">Reference proteome</keyword>
<dbReference type="InterPro" id="IPR036291">
    <property type="entry name" value="NAD(P)-bd_dom_sf"/>
</dbReference>
<dbReference type="InterPro" id="IPR015815">
    <property type="entry name" value="HIBADH-related"/>
</dbReference>